<accession>A0A267DYN3</accession>
<name>A0A267DYN3_9PLAT</name>
<dbReference type="Proteomes" id="UP000215902">
    <property type="component" value="Unassembled WGS sequence"/>
</dbReference>
<evidence type="ECO:0000313" key="2">
    <source>
        <dbReference type="EMBL" id="PAA54276.1"/>
    </source>
</evidence>
<protein>
    <submittedName>
        <fullName evidence="2">Uncharacterized protein</fullName>
    </submittedName>
</protein>
<gene>
    <name evidence="2" type="ORF">BOX15_Mlig001053g3</name>
</gene>
<dbReference type="AlphaFoldDB" id="A0A267DYN3"/>
<dbReference type="EMBL" id="NIVC01002941">
    <property type="protein sequence ID" value="PAA54276.1"/>
    <property type="molecule type" value="Genomic_DNA"/>
</dbReference>
<feature type="region of interest" description="Disordered" evidence="1">
    <location>
        <begin position="192"/>
        <end position="213"/>
    </location>
</feature>
<evidence type="ECO:0000313" key="3">
    <source>
        <dbReference type="Proteomes" id="UP000215902"/>
    </source>
</evidence>
<reference evidence="2 3" key="1">
    <citation type="submission" date="2017-06" db="EMBL/GenBank/DDBJ databases">
        <title>A platform for efficient transgenesis in Macrostomum lignano, a flatworm model organism for stem cell research.</title>
        <authorList>
            <person name="Berezikov E."/>
        </authorList>
    </citation>
    <scope>NUCLEOTIDE SEQUENCE [LARGE SCALE GENOMIC DNA]</scope>
    <source>
        <strain evidence="2">DV1</strain>
        <tissue evidence="2">Whole organism</tissue>
    </source>
</reference>
<evidence type="ECO:0000256" key="1">
    <source>
        <dbReference type="SAM" id="MobiDB-lite"/>
    </source>
</evidence>
<comment type="caution">
    <text evidence="2">The sequence shown here is derived from an EMBL/GenBank/DDBJ whole genome shotgun (WGS) entry which is preliminary data.</text>
</comment>
<feature type="compositionally biased region" description="Low complexity" evidence="1">
    <location>
        <begin position="192"/>
        <end position="212"/>
    </location>
</feature>
<proteinExistence type="predicted"/>
<sequence length="240" mass="26746">MCCEQTFYYLAFPLIRRSKLPPDCCLPVSQRVYRHLVLYRKMEAERLSKQTHLPVALRLQKYSSNRDSLLLSGDAISSATGAAGGSSTFEAVGAATAEPESVMSGLSGLTYSNRMLLNNIAVQTDLDDCISSQLEDVDAEICRRSDQFQRDMHGMRERVAQLLHDREVLVRRLALFEGKSRAAIEEELQQQLAEVPGSSQQQQGSTAASSGGRRLNIELTHNNLLSRSRRQKCLTKSVLL</sequence>
<organism evidence="2 3">
    <name type="scientific">Macrostomum lignano</name>
    <dbReference type="NCBI Taxonomy" id="282301"/>
    <lineage>
        <taxon>Eukaryota</taxon>
        <taxon>Metazoa</taxon>
        <taxon>Spiralia</taxon>
        <taxon>Lophotrochozoa</taxon>
        <taxon>Platyhelminthes</taxon>
        <taxon>Rhabditophora</taxon>
        <taxon>Macrostomorpha</taxon>
        <taxon>Macrostomida</taxon>
        <taxon>Macrostomidae</taxon>
        <taxon>Macrostomum</taxon>
    </lineage>
</organism>
<keyword evidence="3" id="KW-1185">Reference proteome</keyword>